<evidence type="ECO:0000313" key="9">
    <source>
        <dbReference type="EMBL" id="GEZ79541.1"/>
    </source>
</evidence>
<dbReference type="PANTHER" id="PTHR42648:SF18">
    <property type="entry name" value="RETROTRANSPOSON, UNCLASSIFIED-LIKE PROTEIN"/>
    <property type="match status" value="1"/>
</dbReference>
<dbReference type="AlphaFoldDB" id="A0A699IMW5"/>
<reference evidence="9" key="1">
    <citation type="journal article" date="2019" name="Sci. Rep.">
        <title>Draft genome of Tanacetum cinerariifolium, the natural source of mosquito coil.</title>
        <authorList>
            <person name="Yamashiro T."/>
            <person name="Shiraishi A."/>
            <person name="Satake H."/>
            <person name="Nakayama K."/>
        </authorList>
    </citation>
    <scope>NUCLEOTIDE SEQUENCE</scope>
</reference>
<dbReference type="SUPFAM" id="SSF56672">
    <property type="entry name" value="DNA/RNA polymerases"/>
    <property type="match status" value="1"/>
</dbReference>
<evidence type="ECO:0000256" key="3">
    <source>
        <dbReference type="ARBA" id="ARBA00022750"/>
    </source>
</evidence>
<evidence type="ECO:0000256" key="1">
    <source>
        <dbReference type="ARBA" id="ARBA00022670"/>
    </source>
</evidence>
<proteinExistence type="predicted"/>
<feature type="compositionally biased region" description="Low complexity" evidence="5">
    <location>
        <begin position="713"/>
        <end position="731"/>
    </location>
</feature>
<gene>
    <name evidence="9" type="ORF">Tci_551514</name>
</gene>
<keyword evidence="2" id="KW-0479">Metal-binding</keyword>
<dbReference type="InterPro" id="IPR043502">
    <property type="entry name" value="DNA/RNA_pol_sf"/>
</dbReference>
<evidence type="ECO:0000259" key="7">
    <source>
        <dbReference type="Pfam" id="PF13976"/>
    </source>
</evidence>
<feature type="region of interest" description="Disordered" evidence="5">
    <location>
        <begin position="712"/>
        <end position="731"/>
    </location>
</feature>
<protein>
    <submittedName>
        <fullName evidence="9">Retrovirus-related Pol polyprotein from transposon TNT 1-94</fullName>
    </submittedName>
</protein>
<feature type="domain" description="Retrovirus-related Pol polyprotein from transposon TNT 1-94-like beta-barrel" evidence="8">
    <location>
        <begin position="402"/>
        <end position="476"/>
    </location>
</feature>
<dbReference type="GO" id="GO:0006508">
    <property type="term" value="P:proteolysis"/>
    <property type="evidence" value="ECO:0007669"/>
    <property type="project" value="UniProtKB-KW"/>
</dbReference>
<feature type="domain" description="GAG-pre-integrase" evidence="7">
    <location>
        <begin position="504"/>
        <end position="575"/>
    </location>
</feature>
<dbReference type="GO" id="GO:0046872">
    <property type="term" value="F:metal ion binding"/>
    <property type="evidence" value="ECO:0007669"/>
    <property type="project" value="UniProtKB-KW"/>
</dbReference>
<dbReference type="EMBL" id="BKCJ010324651">
    <property type="protein sequence ID" value="GEZ79541.1"/>
    <property type="molecule type" value="Genomic_DNA"/>
</dbReference>
<keyword evidence="3" id="KW-0064">Aspartyl protease</keyword>
<evidence type="ECO:0000259" key="6">
    <source>
        <dbReference type="Pfam" id="PF07727"/>
    </source>
</evidence>
<evidence type="ECO:0000256" key="4">
    <source>
        <dbReference type="ARBA" id="ARBA00022801"/>
    </source>
</evidence>
<feature type="domain" description="Reverse transcriptase Ty1/copia-type" evidence="6">
    <location>
        <begin position="848"/>
        <end position="1002"/>
    </location>
</feature>
<organism evidence="9">
    <name type="scientific">Tanacetum cinerariifolium</name>
    <name type="common">Dalmatian daisy</name>
    <name type="synonym">Chrysanthemum cinerariifolium</name>
    <dbReference type="NCBI Taxonomy" id="118510"/>
    <lineage>
        <taxon>Eukaryota</taxon>
        <taxon>Viridiplantae</taxon>
        <taxon>Streptophyta</taxon>
        <taxon>Embryophyta</taxon>
        <taxon>Tracheophyta</taxon>
        <taxon>Spermatophyta</taxon>
        <taxon>Magnoliopsida</taxon>
        <taxon>eudicotyledons</taxon>
        <taxon>Gunneridae</taxon>
        <taxon>Pentapetalae</taxon>
        <taxon>asterids</taxon>
        <taxon>campanulids</taxon>
        <taxon>Asterales</taxon>
        <taxon>Asteraceae</taxon>
        <taxon>Asteroideae</taxon>
        <taxon>Anthemideae</taxon>
        <taxon>Anthemidinae</taxon>
        <taxon>Tanacetum</taxon>
    </lineage>
</organism>
<evidence type="ECO:0000256" key="2">
    <source>
        <dbReference type="ARBA" id="ARBA00022723"/>
    </source>
</evidence>
<dbReference type="Pfam" id="PF22936">
    <property type="entry name" value="Pol_BBD"/>
    <property type="match status" value="1"/>
</dbReference>
<dbReference type="InterPro" id="IPR013103">
    <property type="entry name" value="RVT_2"/>
</dbReference>
<dbReference type="PANTHER" id="PTHR42648">
    <property type="entry name" value="TRANSPOSASE, PUTATIVE-RELATED"/>
    <property type="match status" value="1"/>
</dbReference>
<dbReference type="InterPro" id="IPR054722">
    <property type="entry name" value="PolX-like_BBD"/>
</dbReference>
<accession>A0A699IMW5</accession>
<dbReference type="InterPro" id="IPR039537">
    <property type="entry name" value="Retrotran_Ty1/copia-like"/>
</dbReference>
<evidence type="ECO:0000259" key="8">
    <source>
        <dbReference type="Pfam" id="PF22936"/>
    </source>
</evidence>
<dbReference type="GO" id="GO:0004190">
    <property type="term" value="F:aspartic-type endopeptidase activity"/>
    <property type="evidence" value="ECO:0007669"/>
    <property type="project" value="UniProtKB-KW"/>
</dbReference>
<dbReference type="Pfam" id="PF13976">
    <property type="entry name" value="gag_pre-integrs"/>
    <property type="match status" value="1"/>
</dbReference>
<comment type="caution">
    <text evidence="9">The sequence shown here is derived from an EMBL/GenBank/DDBJ whole genome shotgun (WGS) entry which is preliminary data.</text>
</comment>
<dbReference type="InterPro" id="IPR025724">
    <property type="entry name" value="GAG-pre-integrase_dom"/>
</dbReference>
<sequence>MVFMAQIEKVLSDSEASSSSADDKISENDDLLAQTNALKDQLQVKHVMIDTHVECQKKYAKLKAERYEYMIKYSAYFDNDKQHRKQIADQEVLYDKISVQMVELDTHVEKCLEHLNDCENKLHKMGETNQTVHIIMPSKNKLHNGQKRIGFKNPSYFCKAKDLRPTLYDKRVINLGYTPMFLTHSDEALKIEKFKSGIENKIEFAYDYGNLNASYVNEKIKFSDDYFQEIINPDLKKIDSPFQQTSSLKPYVSTMILEKIIIDLKDEVVSLLDKEKKNLKIIESLKSKGCELSENARFESENQSKNDCQVVEKECDKVENSNVIAPRMFKLSVSQSVSPISVTKTSCASNSVENLDTLSSVRRPKPSGVMWMKKGSSNTVKVDLSFVNHSNLNKNIVQICLWIIDFGCSKHMTGNHALLTNFVEKFLKTVHFGNNDFVMIAGYGDVVIGSMTIKKVYYVEGLGHNLFCVGKFCDKGLEVAFRKSACFVRTEDGVDLLTSDRSSNLYTIALNEVASNSSACLLEKVSSSQSWLWHQRLSHLNFATINNLVKNNLVQGLPKMKFERDHLCFACEQGKVHRKYHKSKTAFASNKPLYLLHMDLCGPMRVESINEKRYVCYLFNDYDDVGKLKAKGDIGVFVRYSKESAAFRIYNKRTRKSSNPSVSQVSKTSKKDLEDLFQNVYDEYFDSSKLKKSLTTNVETSNNEGEVFHKVSESFQGESSSSSSNDDVQQSPEEVILPQINTQSISNNMVPNGDEASTSHNVFNEHLEDAYFDSSTSFHDPSNVHTFYQPYPHKKKYTKDHPLHKIIGDQKSSVRTRGQLENSCLFSCLLSFIEPANVAEDLRDADWNKKYESSLVIQNKARLVAVGYSQQEGIDYDETFAPVARIEAIRLFLVYAANKDFTVFQMDVKTTFLNGILKEEVYVGQPLGFVSKQYPDHVYALDKALHGLKQAPRVWYDILSQFLIDSGFQKGSIDKPLFIKKKGKHIMLIQIYVDDIIFGSTNPK</sequence>
<keyword evidence="4" id="KW-0378">Hydrolase</keyword>
<evidence type="ECO:0000256" key="5">
    <source>
        <dbReference type="SAM" id="MobiDB-lite"/>
    </source>
</evidence>
<keyword evidence="1" id="KW-0645">Protease</keyword>
<dbReference type="Pfam" id="PF07727">
    <property type="entry name" value="RVT_2"/>
    <property type="match status" value="1"/>
</dbReference>
<name>A0A699IMW5_TANCI</name>